<dbReference type="AlphaFoldDB" id="A0AAD9TH36"/>
<reference evidence="1" key="1">
    <citation type="journal article" date="2023" name="Plant J.">
        <title>Genome sequences and population genomics provide insights into the demographic history, inbreeding, and mutation load of two 'living fossil' tree species of Dipteronia.</title>
        <authorList>
            <person name="Feng Y."/>
            <person name="Comes H.P."/>
            <person name="Chen J."/>
            <person name="Zhu S."/>
            <person name="Lu R."/>
            <person name="Zhang X."/>
            <person name="Li P."/>
            <person name="Qiu J."/>
            <person name="Olsen K.M."/>
            <person name="Qiu Y."/>
        </authorList>
    </citation>
    <scope>NUCLEOTIDE SEQUENCE</scope>
    <source>
        <strain evidence="1">KIB01</strain>
    </source>
</reference>
<organism evidence="1 2">
    <name type="scientific">Dipteronia dyeriana</name>
    <dbReference type="NCBI Taxonomy" id="168575"/>
    <lineage>
        <taxon>Eukaryota</taxon>
        <taxon>Viridiplantae</taxon>
        <taxon>Streptophyta</taxon>
        <taxon>Embryophyta</taxon>
        <taxon>Tracheophyta</taxon>
        <taxon>Spermatophyta</taxon>
        <taxon>Magnoliopsida</taxon>
        <taxon>eudicotyledons</taxon>
        <taxon>Gunneridae</taxon>
        <taxon>Pentapetalae</taxon>
        <taxon>rosids</taxon>
        <taxon>malvids</taxon>
        <taxon>Sapindales</taxon>
        <taxon>Sapindaceae</taxon>
        <taxon>Hippocastanoideae</taxon>
        <taxon>Acereae</taxon>
        <taxon>Dipteronia</taxon>
    </lineage>
</organism>
<dbReference type="PANTHER" id="PTHR46890:SF48">
    <property type="entry name" value="RNA-DIRECTED DNA POLYMERASE"/>
    <property type="match status" value="1"/>
</dbReference>
<comment type="caution">
    <text evidence="1">The sequence shown here is derived from an EMBL/GenBank/DDBJ whole genome shotgun (WGS) entry which is preliminary data.</text>
</comment>
<name>A0AAD9TH36_9ROSI</name>
<dbReference type="PANTHER" id="PTHR46890">
    <property type="entry name" value="NON-LTR RETROLELEMENT REVERSE TRANSCRIPTASE-LIKE PROTEIN-RELATED"/>
    <property type="match status" value="1"/>
</dbReference>
<sequence>MLLMKAPGLDGLPTLFYQKFWPVVENSITKVCLGVLNGGLGLQDVNQTLIVLIPKVKQADSVTDFCPISLCNVIYNIVAKSLANRLWTVLDGVISVTQNVFVPGRLISYNAIIGFECIKRVNWLLNWICQKPMIEWSEIFFLG</sequence>
<keyword evidence="2" id="KW-1185">Reference proteome</keyword>
<proteinExistence type="predicted"/>
<gene>
    <name evidence="1" type="ORF">Ddye_030271</name>
</gene>
<accession>A0AAD9TH36</accession>
<evidence type="ECO:0008006" key="3">
    <source>
        <dbReference type="Google" id="ProtNLM"/>
    </source>
</evidence>
<evidence type="ECO:0000313" key="2">
    <source>
        <dbReference type="Proteomes" id="UP001280121"/>
    </source>
</evidence>
<protein>
    <recommendedName>
        <fullName evidence="3">Reverse transcriptase domain-containing protein</fullName>
    </recommendedName>
</protein>
<dbReference type="InterPro" id="IPR052343">
    <property type="entry name" value="Retrotransposon-Effector_Assoc"/>
</dbReference>
<dbReference type="EMBL" id="JANJYI010000009">
    <property type="protein sequence ID" value="KAK2635479.1"/>
    <property type="molecule type" value="Genomic_DNA"/>
</dbReference>
<evidence type="ECO:0000313" key="1">
    <source>
        <dbReference type="EMBL" id="KAK2635479.1"/>
    </source>
</evidence>
<dbReference type="Proteomes" id="UP001280121">
    <property type="component" value="Unassembled WGS sequence"/>
</dbReference>